<dbReference type="EMBL" id="BJWL01000453">
    <property type="protein sequence ID" value="GFS45638.1"/>
    <property type="molecule type" value="Genomic_DNA"/>
</dbReference>
<feature type="region of interest" description="Disordered" evidence="1">
    <location>
        <begin position="139"/>
        <end position="168"/>
    </location>
</feature>
<reference evidence="3" key="1">
    <citation type="submission" date="2019-07" db="EMBL/GenBank/DDBJ databases">
        <title>De Novo Assembly of kiwifruit Actinidia rufa.</title>
        <authorList>
            <person name="Sugita-Konishi S."/>
            <person name="Sato K."/>
            <person name="Mori E."/>
            <person name="Abe Y."/>
            <person name="Kisaki G."/>
            <person name="Hamano K."/>
            <person name="Suezawa K."/>
            <person name="Otani M."/>
            <person name="Fukuda T."/>
            <person name="Manabe T."/>
            <person name="Gomi K."/>
            <person name="Tabuchi M."/>
            <person name="Akimitsu K."/>
            <person name="Kataoka I."/>
        </authorList>
    </citation>
    <scope>NUCLEOTIDE SEQUENCE [LARGE SCALE GENOMIC DNA]</scope>
    <source>
        <strain evidence="3">cv. Fuchu</strain>
    </source>
</reference>
<name>A0A7J0DYV1_9ERIC</name>
<feature type="compositionally biased region" description="Basic and acidic residues" evidence="1">
    <location>
        <begin position="151"/>
        <end position="168"/>
    </location>
</feature>
<protein>
    <submittedName>
        <fullName evidence="2">Uncharacterized protein</fullName>
    </submittedName>
</protein>
<proteinExistence type="predicted"/>
<dbReference type="Proteomes" id="UP000585474">
    <property type="component" value="Unassembled WGS sequence"/>
</dbReference>
<sequence>MVPEAEEVELQRRSSCGGGGCVADDSRRVFFELGLPPINYGTGGFHGVEASGGGVWRRWRDLSKLSLGELLRDQHLVNLEVYSGVVLWCHVVEYELDLLHCVEGVEVARGEVGEGIVGGREDGGVVAALLKDGGDVDGALGRGGRGGGGLGEERRGEKEGEERGERREVRKPLWWWVERFEMGFYG</sequence>
<feature type="compositionally biased region" description="Gly residues" evidence="1">
    <location>
        <begin position="140"/>
        <end position="150"/>
    </location>
</feature>
<dbReference type="AlphaFoldDB" id="A0A7J0DYV1"/>
<accession>A0A7J0DYV1</accession>
<keyword evidence="3" id="KW-1185">Reference proteome</keyword>
<evidence type="ECO:0000256" key="1">
    <source>
        <dbReference type="SAM" id="MobiDB-lite"/>
    </source>
</evidence>
<organism evidence="2 3">
    <name type="scientific">Actinidia rufa</name>
    <dbReference type="NCBI Taxonomy" id="165716"/>
    <lineage>
        <taxon>Eukaryota</taxon>
        <taxon>Viridiplantae</taxon>
        <taxon>Streptophyta</taxon>
        <taxon>Embryophyta</taxon>
        <taxon>Tracheophyta</taxon>
        <taxon>Spermatophyta</taxon>
        <taxon>Magnoliopsida</taxon>
        <taxon>eudicotyledons</taxon>
        <taxon>Gunneridae</taxon>
        <taxon>Pentapetalae</taxon>
        <taxon>asterids</taxon>
        <taxon>Ericales</taxon>
        <taxon>Actinidiaceae</taxon>
        <taxon>Actinidia</taxon>
    </lineage>
</organism>
<comment type="caution">
    <text evidence="2">The sequence shown here is derived from an EMBL/GenBank/DDBJ whole genome shotgun (WGS) entry which is preliminary data.</text>
</comment>
<gene>
    <name evidence="2" type="ORF">Acr_00g0097200</name>
</gene>
<evidence type="ECO:0000313" key="2">
    <source>
        <dbReference type="EMBL" id="GFS45638.1"/>
    </source>
</evidence>
<evidence type="ECO:0000313" key="3">
    <source>
        <dbReference type="Proteomes" id="UP000585474"/>
    </source>
</evidence>